<reference evidence="3" key="1">
    <citation type="submission" date="2020-02" db="EMBL/GenBank/DDBJ databases">
        <authorList>
            <person name="Meier V. D."/>
        </authorList>
    </citation>
    <scope>NUCLEOTIDE SEQUENCE</scope>
    <source>
        <strain evidence="3">AVDCRST_MAG08</strain>
    </source>
</reference>
<evidence type="ECO:0000313" key="3">
    <source>
        <dbReference type="EMBL" id="CAA9273911.1"/>
    </source>
</evidence>
<accession>A0A6J4JAZ9</accession>
<organism evidence="3">
    <name type="scientific">uncultured Acetobacteraceae bacterium</name>
    <dbReference type="NCBI Taxonomy" id="169975"/>
    <lineage>
        <taxon>Bacteria</taxon>
        <taxon>Pseudomonadati</taxon>
        <taxon>Pseudomonadota</taxon>
        <taxon>Alphaproteobacteria</taxon>
        <taxon>Acetobacterales</taxon>
        <taxon>Acetobacteraceae</taxon>
        <taxon>environmental samples</taxon>
    </lineage>
</organism>
<gene>
    <name evidence="3" type="ORF">AVDCRST_MAG08-3358</name>
</gene>
<evidence type="ECO:0000259" key="2">
    <source>
        <dbReference type="Pfam" id="PF18557"/>
    </source>
</evidence>
<dbReference type="Pfam" id="PF18557">
    <property type="entry name" value="NepR"/>
    <property type="match status" value="1"/>
</dbReference>
<sequence>MMRGVALMLKERPAGSSRSAMTMADKKSGGAGDKPARQAGGEEGKKPEAFDIWLQRGLHQLYDSVAKEPIPDELLKLIEQDKADRSE</sequence>
<dbReference type="AlphaFoldDB" id="A0A6J4JAZ9"/>
<name>A0A6J4JAZ9_9PROT</name>
<feature type="domain" description="Anti-sigma factor NepR" evidence="2">
    <location>
        <begin position="56"/>
        <end position="80"/>
    </location>
</feature>
<proteinExistence type="predicted"/>
<feature type="region of interest" description="Disordered" evidence="1">
    <location>
        <begin position="1"/>
        <end position="48"/>
    </location>
</feature>
<protein>
    <recommendedName>
        <fullName evidence="2">Anti-sigma factor NepR domain-containing protein</fullName>
    </recommendedName>
</protein>
<evidence type="ECO:0000256" key="1">
    <source>
        <dbReference type="SAM" id="MobiDB-lite"/>
    </source>
</evidence>
<dbReference type="EMBL" id="CADCTG010000248">
    <property type="protein sequence ID" value="CAA9273911.1"/>
    <property type="molecule type" value="Genomic_DNA"/>
</dbReference>
<feature type="compositionally biased region" description="Basic and acidic residues" evidence="1">
    <location>
        <begin position="24"/>
        <end position="48"/>
    </location>
</feature>
<dbReference type="InterPro" id="IPR041649">
    <property type="entry name" value="NepR"/>
</dbReference>